<accession>A0A9X2KUL2</accession>
<sequence length="147" mass="17014">MFVKLLGLLALAHGSNADCLEAEALKILDYQYEQALRKPDLDWIRERVAEQFVWVHNHAVLDETREMLLERLGDDYQSPKSREQTDVTVIREGDTAVIYGLSTVDKFSDGPRHANRYHYMRTWVNTENGCRLIAAQTMKVWSTESEL</sequence>
<dbReference type="RefSeq" id="WP_253968697.1">
    <property type="nucleotide sequence ID" value="NZ_JAMFTH010000005.1"/>
</dbReference>
<comment type="caution">
    <text evidence="2">The sequence shown here is derived from an EMBL/GenBank/DDBJ whole genome shotgun (WGS) entry which is preliminary data.</text>
</comment>
<dbReference type="SUPFAM" id="SSF54427">
    <property type="entry name" value="NTF2-like"/>
    <property type="match status" value="1"/>
</dbReference>
<evidence type="ECO:0000259" key="1">
    <source>
        <dbReference type="Pfam" id="PF14534"/>
    </source>
</evidence>
<dbReference type="InterPro" id="IPR032710">
    <property type="entry name" value="NTF2-like_dom_sf"/>
</dbReference>
<evidence type="ECO:0000313" key="3">
    <source>
        <dbReference type="Proteomes" id="UP001139319"/>
    </source>
</evidence>
<keyword evidence="3" id="KW-1185">Reference proteome</keyword>
<organism evidence="2 3">
    <name type="scientific">Gilvimarinus xylanilyticus</name>
    <dbReference type="NCBI Taxonomy" id="2944139"/>
    <lineage>
        <taxon>Bacteria</taxon>
        <taxon>Pseudomonadati</taxon>
        <taxon>Pseudomonadota</taxon>
        <taxon>Gammaproteobacteria</taxon>
        <taxon>Cellvibrionales</taxon>
        <taxon>Cellvibrionaceae</taxon>
        <taxon>Gilvimarinus</taxon>
    </lineage>
</organism>
<dbReference type="Gene3D" id="3.10.450.50">
    <property type="match status" value="1"/>
</dbReference>
<feature type="domain" description="DUF4440" evidence="1">
    <location>
        <begin position="28"/>
        <end position="132"/>
    </location>
</feature>
<dbReference type="AlphaFoldDB" id="A0A9X2KUL2"/>
<protein>
    <submittedName>
        <fullName evidence="2">Nuclear transport factor 2 family protein</fullName>
    </submittedName>
</protein>
<proteinExistence type="predicted"/>
<evidence type="ECO:0000313" key="2">
    <source>
        <dbReference type="EMBL" id="MCP8900404.1"/>
    </source>
</evidence>
<name>A0A9X2KUL2_9GAMM</name>
<reference evidence="2" key="2">
    <citation type="submission" date="2023-01" db="EMBL/GenBank/DDBJ databases">
        <title>Gilvimarinus xylanilyticus HB14 isolated from Caulerpa lentillifera aquaculture base in Hainan, China.</title>
        <authorList>
            <person name="Zhang Y.-J."/>
        </authorList>
    </citation>
    <scope>NUCLEOTIDE SEQUENCE</scope>
    <source>
        <strain evidence="2">HB14</strain>
    </source>
</reference>
<reference evidence="2" key="1">
    <citation type="submission" date="2022-05" db="EMBL/GenBank/DDBJ databases">
        <authorList>
            <person name="Sun H.-N."/>
        </authorList>
    </citation>
    <scope>NUCLEOTIDE SEQUENCE</scope>
    <source>
        <strain evidence="2">HB14</strain>
    </source>
</reference>
<dbReference type="InterPro" id="IPR027843">
    <property type="entry name" value="DUF4440"/>
</dbReference>
<dbReference type="EMBL" id="JAMFTH010000005">
    <property type="protein sequence ID" value="MCP8900404.1"/>
    <property type="molecule type" value="Genomic_DNA"/>
</dbReference>
<dbReference type="Proteomes" id="UP001139319">
    <property type="component" value="Unassembled WGS sequence"/>
</dbReference>
<dbReference type="Pfam" id="PF14534">
    <property type="entry name" value="DUF4440"/>
    <property type="match status" value="1"/>
</dbReference>
<gene>
    <name evidence="2" type="ORF">M6D89_13950</name>
</gene>